<sequence length="167" mass="18481">MKDPMQETAGDWRQVFGALANDETRRYYAQQVLGLDSDLRPERAAKARANLSSAGLLDGDGAVDDRLFARVLASGARKAPTEGVDRFLDTAGRIDRYPKNHEERLGLLRVVAGKVMGHGQQLTEVELTARLGEFTDDPVLLRRYLVDHGMLLRQPDGSVYRLADGSD</sequence>
<comment type="caution">
    <text evidence="2">The sequence shown here is derived from an EMBL/GenBank/DDBJ whole genome shotgun (WGS) entry which is preliminary data.</text>
</comment>
<protein>
    <recommendedName>
        <fullName evidence="1">DUF2087 domain-containing protein</fullName>
    </recommendedName>
</protein>
<organism evidence="2 3">
    <name type="scientific">Paeniglutamicibacter psychrophenolicus</name>
    <dbReference type="NCBI Taxonomy" id="257454"/>
    <lineage>
        <taxon>Bacteria</taxon>
        <taxon>Bacillati</taxon>
        <taxon>Actinomycetota</taxon>
        <taxon>Actinomycetes</taxon>
        <taxon>Micrococcales</taxon>
        <taxon>Micrococcaceae</taxon>
        <taxon>Paeniglutamicibacter</taxon>
    </lineage>
</organism>
<dbReference type="EMBL" id="JAGIOE010000001">
    <property type="protein sequence ID" value="MBP2376247.1"/>
    <property type="molecule type" value="Genomic_DNA"/>
</dbReference>
<proteinExistence type="predicted"/>
<dbReference type="InterPro" id="IPR018656">
    <property type="entry name" value="DUF2087"/>
</dbReference>
<evidence type="ECO:0000313" key="2">
    <source>
        <dbReference type="EMBL" id="MBP2376247.1"/>
    </source>
</evidence>
<keyword evidence="3" id="KW-1185">Reference proteome</keyword>
<accession>A0ABS4WJ64</accession>
<reference evidence="2 3" key="1">
    <citation type="submission" date="2021-03" db="EMBL/GenBank/DDBJ databases">
        <title>Sequencing the genomes of 1000 actinobacteria strains.</title>
        <authorList>
            <person name="Klenk H.-P."/>
        </authorList>
    </citation>
    <scope>NUCLEOTIDE SEQUENCE [LARGE SCALE GENOMIC DNA]</scope>
    <source>
        <strain evidence="2 3">DSM 15454</strain>
    </source>
</reference>
<feature type="domain" description="DUF2087" evidence="1">
    <location>
        <begin position="93"/>
        <end position="161"/>
    </location>
</feature>
<evidence type="ECO:0000259" key="1">
    <source>
        <dbReference type="Pfam" id="PF09860"/>
    </source>
</evidence>
<gene>
    <name evidence="2" type="ORF">JOF46_004159</name>
</gene>
<name>A0ABS4WJ64_9MICC</name>
<dbReference type="Pfam" id="PF09860">
    <property type="entry name" value="DUF2087"/>
    <property type="match status" value="1"/>
</dbReference>
<dbReference type="RefSeq" id="WP_209910979.1">
    <property type="nucleotide sequence ID" value="NZ_BAAAMI010000043.1"/>
</dbReference>
<evidence type="ECO:0000313" key="3">
    <source>
        <dbReference type="Proteomes" id="UP000766570"/>
    </source>
</evidence>
<dbReference type="Proteomes" id="UP000766570">
    <property type="component" value="Unassembled WGS sequence"/>
</dbReference>